<dbReference type="GO" id="GO:0050660">
    <property type="term" value="F:flavin adenine dinucleotide binding"/>
    <property type="evidence" value="ECO:0007669"/>
    <property type="project" value="InterPro"/>
</dbReference>
<evidence type="ECO:0000256" key="1">
    <source>
        <dbReference type="ARBA" id="ARBA00022630"/>
    </source>
</evidence>
<dbReference type="Gene3D" id="3.50.50.60">
    <property type="entry name" value="FAD/NAD(P)-binding domain"/>
    <property type="match status" value="2"/>
</dbReference>
<dbReference type="RefSeq" id="WP_097130711.1">
    <property type="nucleotide sequence ID" value="NZ_OCNH01000007.1"/>
</dbReference>
<dbReference type="InterPro" id="IPR036188">
    <property type="entry name" value="FAD/NAD-bd_sf"/>
</dbReference>
<evidence type="ECO:0000313" key="5">
    <source>
        <dbReference type="Proteomes" id="UP000219452"/>
    </source>
</evidence>
<organism evidence="4 5">
    <name type="scientific">Spirosoma fluviale</name>
    <dbReference type="NCBI Taxonomy" id="1597977"/>
    <lineage>
        <taxon>Bacteria</taxon>
        <taxon>Pseudomonadati</taxon>
        <taxon>Bacteroidota</taxon>
        <taxon>Cytophagia</taxon>
        <taxon>Cytophagales</taxon>
        <taxon>Cytophagaceae</taxon>
        <taxon>Spirosoma</taxon>
    </lineage>
</organism>
<sequence>MAYDFQVGIIGAGFAGLVAALRLKKQHKESFVIFERAADVGGTWRDNVYPGCACDVASPLYSFADEPNPNWANLYSSQPAILEYMKLVVERNDLRKHIRFNSDIVKAQFMSDKGCWQLTNAQGTTTTVNVLLAALGPLNRPNIPDFPGLASFQGQVIHSARWDTTCDLTGKHVAVIGTGASAIQLVPAIAPMVKSLTVFQRTPAWISHRLDRTVSEAARQRFSRFPLLMKVQRESIYWLNEFVGMGFTGSQWLNGLMKHISLKKLADEVKDPETRKKLTPNYTIGCKRILKSDDFYPTFNRSNVHLVTDPIDTFVQTGIKTIDGQEHALDVVILGTGFKVADLNFYTEFMGKAGTRLQDVWKKTGGEAFKGVTTANFPNLAFILGPNTGLGHNSVIHIMESQMNYIMQYINQIEQLGGAGYLDVKESVQQDYNQRLQQQFNGTVWASGCQSWYMNEAGKNTTLYPRLNTHFRRLTKRFSIADYQVNS</sequence>
<evidence type="ECO:0000313" key="4">
    <source>
        <dbReference type="EMBL" id="SOD97420.1"/>
    </source>
</evidence>
<gene>
    <name evidence="4" type="ORF">SAMN06269250_5767</name>
</gene>
<name>A0A286GPG9_9BACT</name>
<dbReference type="Pfam" id="PF00743">
    <property type="entry name" value="FMO-like"/>
    <property type="match status" value="1"/>
</dbReference>
<dbReference type="PANTHER" id="PTHR42877">
    <property type="entry name" value="L-ORNITHINE N(5)-MONOOXYGENASE-RELATED"/>
    <property type="match status" value="1"/>
</dbReference>
<protein>
    <submittedName>
        <fullName evidence="4">Predicted flavoprotein CzcO associated with the cation diffusion facilitator CzcD</fullName>
    </submittedName>
</protein>
<dbReference type="InterPro" id="IPR020946">
    <property type="entry name" value="Flavin_mOase-like"/>
</dbReference>
<dbReference type="OrthoDB" id="9778740at2"/>
<dbReference type="GO" id="GO:0050661">
    <property type="term" value="F:NADP binding"/>
    <property type="evidence" value="ECO:0007669"/>
    <property type="project" value="InterPro"/>
</dbReference>
<dbReference type="Proteomes" id="UP000219452">
    <property type="component" value="Unassembled WGS sequence"/>
</dbReference>
<dbReference type="InterPro" id="IPR051209">
    <property type="entry name" value="FAD-bind_Monooxygenase_sf"/>
</dbReference>
<keyword evidence="5" id="KW-1185">Reference proteome</keyword>
<evidence type="ECO:0000256" key="2">
    <source>
        <dbReference type="ARBA" id="ARBA00022827"/>
    </source>
</evidence>
<keyword evidence="3" id="KW-0560">Oxidoreductase</keyword>
<dbReference type="SUPFAM" id="SSF51905">
    <property type="entry name" value="FAD/NAD(P)-binding domain"/>
    <property type="match status" value="1"/>
</dbReference>
<evidence type="ECO:0000256" key="3">
    <source>
        <dbReference type="ARBA" id="ARBA00023002"/>
    </source>
</evidence>
<keyword evidence="1" id="KW-0285">Flavoprotein</keyword>
<dbReference type="EMBL" id="OCNH01000007">
    <property type="protein sequence ID" value="SOD97420.1"/>
    <property type="molecule type" value="Genomic_DNA"/>
</dbReference>
<keyword evidence="2" id="KW-0274">FAD</keyword>
<dbReference type="AlphaFoldDB" id="A0A286GPG9"/>
<dbReference type="PANTHER" id="PTHR42877:SF4">
    <property type="entry name" value="FAD_NAD(P)-BINDING DOMAIN-CONTAINING PROTEIN-RELATED"/>
    <property type="match status" value="1"/>
</dbReference>
<accession>A0A286GPG9</accession>
<dbReference type="GO" id="GO:0004499">
    <property type="term" value="F:N,N-dimethylaniline monooxygenase activity"/>
    <property type="evidence" value="ECO:0007669"/>
    <property type="project" value="InterPro"/>
</dbReference>
<reference evidence="5" key="1">
    <citation type="submission" date="2017-09" db="EMBL/GenBank/DDBJ databases">
        <authorList>
            <person name="Varghese N."/>
            <person name="Submissions S."/>
        </authorList>
    </citation>
    <scope>NUCLEOTIDE SEQUENCE [LARGE SCALE GENOMIC DNA]</scope>
    <source>
        <strain evidence="5">DSM 29961</strain>
    </source>
</reference>
<proteinExistence type="predicted"/>